<evidence type="ECO:0000313" key="3">
    <source>
        <dbReference type="EMBL" id="USY17364.1"/>
    </source>
</evidence>
<dbReference type="Pfam" id="PF18029">
    <property type="entry name" value="Glyoxalase_6"/>
    <property type="match status" value="1"/>
</dbReference>
<feature type="compositionally biased region" description="Basic and acidic residues" evidence="1">
    <location>
        <begin position="8"/>
        <end position="21"/>
    </location>
</feature>
<dbReference type="EMBL" id="CP099837">
    <property type="protein sequence ID" value="USY17364.1"/>
    <property type="molecule type" value="Genomic_DNA"/>
</dbReference>
<organism evidence="3 4">
    <name type="scientific">Nocardiopsis exhalans</name>
    <dbReference type="NCBI Taxonomy" id="163604"/>
    <lineage>
        <taxon>Bacteria</taxon>
        <taxon>Bacillati</taxon>
        <taxon>Actinomycetota</taxon>
        <taxon>Actinomycetes</taxon>
        <taxon>Streptosporangiales</taxon>
        <taxon>Nocardiopsidaceae</taxon>
        <taxon>Nocardiopsis</taxon>
    </lineage>
</organism>
<dbReference type="InterPro" id="IPR041581">
    <property type="entry name" value="Glyoxalase_6"/>
</dbReference>
<reference evidence="3" key="1">
    <citation type="submission" date="2022-06" db="EMBL/GenBank/DDBJ databases">
        <authorList>
            <person name="Ping M."/>
        </authorList>
    </citation>
    <scope>NUCLEOTIDE SEQUENCE</scope>
    <source>
        <strain evidence="3">JCM11759T</strain>
    </source>
</reference>
<protein>
    <recommendedName>
        <fullName evidence="2">Glyoxalase-like domain-containing protein</fullName>
    </recommendedName>
</protein>
<dbReference type="InterPro" id="IPR029068">
    <property type="entry name" value="Glyas_Bleomycin-R_OHBP_Dase"/>
</dbReference>
<keyword evidence="4" id="KW-1185">Reference proteome</keyword>
<accession>A0ABY5D2H4</accession>
<evidence type="ECO:0000313" key="4">
    <source>
        <dbReference type="Proteomes" id="UP001055940"/>
    </source>
</evidence>
<feature type="region of interest" description="Disordered" evidence="1">
    <location>
        <begin position="1"/>
        <end position="21"/>
    </location>
</feature>
<dbReference type="Proteomes" id="UP001055940">
    <property type="component" value="Chromosome"/>
</dbReference>
<evidence type="ECO:0000259" key="2">
    <source>
        <dbReference type="Pfam" id="PF18029"/>
    </source>
</evidence>
<evidence type="ECO:0000256" key="1">
    <source>
        <dbReference type="SAM" id="MobiDB-lite"/>
    </source>
</evidence>
<feature type="domain" description="Glyoxalase-like" evidence="2">
    <location>
        <begin position="2"/>
        <end position="33"/>
    </location>
</feature>
<gene>
    <name evidence="3" type="ORF">NE857_18635</name>
</gene>
<name>A0ABY5D2H4_9ACTN</name>
<proteinExistence type="predicted"/>
<dbReference type="Gene3D" id="3.10.180.10">
    <property type="entry name" value="2,3-Dihydroxybiphenyl 1,2-Dioxygenase, domain 1"/>
    <property type="match status" value="1"/>
</dbReference>
<sequence>MLLGLGAHKPEEQPGGDRWRVLVDPAGHPFCLTGN</sequence>